<reference evidence="5" key="3">
    <citation type="submission" date="2025-04" db="UniProtKB">
        <authorList>
            <consortium name="RefSeq"/>
        </authorList>
    </citation>
    <scope>IDENTIFICATION</scope>
    <source>
        <strain evidence="5">CBS 304.34</strain>
    </source>
</reference>
<evidence type="ECO:0000256" key="1">
    <source>
        <dbReference type="SAM" id="MobiDB-lite"/>
    </source>
</evidence>
<dbReference type="RefSeq" id="XP_033577050.1">
    <property type="nucleotide sequence ID" value="XM_033722048.1"/>
</dbReference>
<dbReference type="GeneID" id="54462941"/>
<organism evidence="3">
    <name type="scientific">Mytilinidion resinicola</name>
    <dbReference type="NCBI Taxonomy" id="574789"/>
    <lineage>
        <taxon>Eukaryota</taxon>
        <taxon>Fungi</taxon>
        <taxon>Dikarya</taxon>
        <taxon>Ascomycota</taxon>
        <taxon>Pezizomycotina</taxon>
        <taxon>Dothideomycetes</taxon>
        <taxon>Pleosporomycetidae</taxon>
        <taxon>Mytilinidiales</taxon>
        <taxon>Mytilinidiaceae</taxon>
        <taxon>Mytilinidion</taxon>
    </lineage>
</organism>
<name>A0A6A6YMI2_9PEZI</name>
<dbReference type="Proteomes" id="UP000504636">
    <property type="component" value="Unplaced"/>
</dbReference>
<evidence type="ECO:0000259" key="2">
    <source>
        <dbReference type="Pfam" id="PF24864"/>
    </source>
</evidence>
<reference evidence="3 5" key="1">
    <citation type="journal article" date="2020" name="Stud. Mycol.">
        <title>101 Dothideomycetes genomes: a test case for predicting lifestyles and emergence of pathogens.</title>
        <authorList>
            <person name="Haridas S."/>
            <person name="Albert R."/>
            <person name="Binder M."/>
            <person name="Bloem J."/>
            <person name="Labutti K."/>
            <person name="Salamov A."/>
            <person name="Andreopoulos B."/>
            <person name="Baker S."/>
            <person name="Barry K."/>
            <person name="Bills G."/>
            <person name="Bluhm B."/>
            <person name="Cannon C."/>
            <person name="Castanera R."/>
            <person name="Culley D."/>
            <person name="Daum C."/>
            <person name="Ezra D."/>
            <person name="Gonzalez J."/>
            <person name="Henrissat B."/>
            <person name="Kuo A."/>
            <person name="Liang C."/>
            <person name="Lipzen A."/>
            <person name="Lutzoni F."/>
            <person name="Magnuson J."/>
            <person name="Mondo S."/>
            <person name="Nolan M."/>
            <person name="Ohm R."/>
            <person name="Pangilinan J."/>
            <person name="Park H.-J."/>
            <person name="Ramirez L."/>
            <person name="Alfaro M."/>
            <person name="Sun H."/>
            <person name="Tritt A."/>
            <person name="Yoshinaga Y."/>
            <person name="Zwiers L.-H."/>
            <person name="Turgeon B."/>
            <person name="Goodwin S."/>
            <person name="Spatafora J."/>
            <person name="Crous P."/>
            <person name="Grigoriev I."/>
        </authorList>
    </citation>
    <scope>NUCLEOTIDE SEQUENCE</scope>
    <source>
        <strain evidence="3 5">CBS 304.34</strain>
    </source>
</reference>
<dbReference type="AlphaFoldDB" id="A0A6A6YMI2"/>
<gene>
    <name evidence="3 5" type="ORF">BDZ99DRAFT_476301</name>
</gene>
<proteinExistence type="predicted"/>
<evidence type="ECO:0000313" key="3">
    <source>
        <dbReference type="EMBL" id="KAF2810086.1"/>
    </source>
</evidence>
<evidence type="ECO:0000313" key="4">
    <source>
        <dbReference type="Proteomes" id="UP000504636"/>
    </source>
</evidence>
<dbReference type="InterPro" id="IPR056632">
    <property type="entry name" value="DUF7730"/>
</dbReference>
<dbReference type="PANTHER" id="PTHR38790">
    <property type="entry name" value="2EXR DOMAIN-CONTAINING PROTEIN-RELATED"/>
    <property type="match status" value="1"/>
</dbReference>
<reference evidence="5" key="2">
    <citation type="submission" date="2020-04" db="EMBL/GenBank/DDBJ databases">
        <authorList>
            <consortium name="NCBI Genome Project"/>
        </authorList>
    </citation>
    <scope>NUCLEOTIDE SEQUENCE</scope>
    <source>
        <strain evidence="5">CBS 304.34</strain>
    </source>
</reference>
<feature type="compositionally biased region" description="Pro residues" evidence="1">
    <location>
        <begin position="7"/>
        <end position="21"/>
    </location>
</feature>
<dbReference type="EMBL" id="MU003700">
    <property type="protein sequence ID" value="KAF2810086.1"/>
    <property type="molecule type" value="Genomic_DNA"/>
</dbReference>
<feature type="domain" description="DUF7730" evidence="2">
    <location>
        <begin position="41"/>
        <end position="262"/>
    </location>
</feature>
<keyword evidence="4" id="KW-1185">Reference proteome</keyword>
<protein>
    <recommendedName>
        <fullName evidence="2">DUF7730 domain-containing protein</fullName>
    </recommendedName>
</protein>
<accession>A0A6A6YMI2</accession>
<evidence type="ECO:0000313" key="5">
    <source>
        <dbReference type="RefSeq" id="XP_033577050.1"/>
    </source>
</evidence>
<dbReference type="Pfam" id="PF24864">
    <property type="entry name" value="DUF7730"/>
    <property type="match status" value="1"/>
</dbReference>
<feature type="region of interest" description="Disordered" evidence="1">
    <location>
        <begin position="1"/>
        <end position="21"/>
    </location>
</feature>
<dbReference type="PANTHER" id="PTHR38790:SF9">
    <property type="entry name" value="F-BOX DOMAIN-CONTAINING PROTEIN"/>
    <property type="match status" value="1"/>
</dbReference>
<dbReference type="OrthoDB" id="515692at2759"/>
<sequence>MASIAWPSPPPTPPPHLPNPRPRALTLPLIQIADIPQHTAAQSSSLLLQRLPLELRQEIWRLVLGGSTIYFCHADGSKFSGHVCDGPGHACFFGGSVRTSGANRAKRLPLLLTCRQIYTEGIDLLYANTTFNIDEGPFFQDTLAELPQLLLPQRLACIRSLNLRRSIQTVRHDVTKTVGFPTSRWETLWEIIASMRQLQHLSVDFFEDDFLHGWGDTAILESEHAPLEELIIAPIEEMPVLLKSFYLSVPWPVTREVEIAGKRWRIQTSNRDWAGF</sequence>